<gene>
    <name evidence="1" type="ORF">ACIBP4_02595</name>
</gene>
<sequence>MYRYMISFNYKMPNGIGLTTFELPCKRPIRSMDDITRIVTKLRNEGYTDAVVLSFSLFADPAPNPQAAS</sequence>
<dbReference type="Proteomes" id="UP001612812">
    <property type="component" value="Unassembled WGS sequence"/>
</dbReference>
<name>A0ABW7ZEB9_9ACTN</name>
<evidence type="ECO:0000313" key="2">
    <source>
        <dbReference type="Proteomes" id="UP001612812"/>
    </source>
</evidence>
<reference evidence="1 2" key="1">
    <citation type="submission" date="2024-10" db="EMBL/GenBank/DDBJ databases">
        <title>The Natural Products Discovery Center: Release of the First 8490 Sequenced Strains for Exploring Actinobacteria Biosynthetic Diversity.</title>
        <authorList>
            <person name="Kalkreuter E."/>
            <person name="Kautsar S.A."/>
            <person name="Yang D."/>
            <person name="Bader C.D."/>
            <person name="Teijaro C.N."/>
            <person name="Fluegel L."/>
            <person name="Davis C.M."/>
            <person name="Simpson J.R."/>
            <person name="Lauterbach L."/>
            <person name="Steele A.D."/>
            <person name="Gui C."/>
            <person name="Meng S."/>
            <person name="Li G."/>
            <person name="Viehrig K."/>
            <person name="Ye F."/>
            <person name="Su P."/>
            <person name="Kiefer A.F."/>
            <person name="Nichols A."/>
            <person name="Cepeda A.J."/>
            <person name="Yan W."/>
            <person name="Fan B."/>
            <person name="Jiang Y."/>
            <person name="Adhikari A."/>
            <person name="Zheng C.-J."/>
            <person name="Schuster L."/>
            <person name="Cowan T.M."/>
            <person name="Smanski M.J."/>
            <person name="Chevrette M.G."/>
            <person name="De Carvalho L.P.S."/>
            <person name="Shen B."/>
        </authorList>
    </citation>
    <scope>NUCLEOTIDE SEQUENCE [LARGE SCALE GENOMIC DNA]</scope>
    <source>
        <strain evidence="1 2">NPDC049845</strain>
    </source>
</reference>
<proteinExistence type="predicted"/>
<dbReference type="EMBL" id="JBITLE010000001">
    <property type="protein sequence ID" value="MFI7261184.1"/>
    <property type="molecule type" value="Genomic_DNA"/>
</dbReference>
<evidence type="ECO:0000313" key="1">
    <source>
        <dbReference type="EMBL" id="MFI7261184.1"/>
    </source>
</evidence>
<accession>A0ABW7ZEB9</accession>
<dbReference type="RefSeq" id="WP_396768381.1">
    <property type="nucleotide sequence ID" value="NZ_JBITLA010000002.1"/>
</dbReference>
<organism evidence="1 2">
    <name type="scientific">Micromonospora maritima</name>
    <dbReference type="NCBI Taxonomy" id="986711"/>
    <lineage>
        <taxon>Bacteria</taxon>
        <taxon>Bacillati</taxon>
        <taxon>Actinomycetota</taxon>
        <taxon>Actinomycetes</taxon>
        <taxon>Micromonosporales</taxon>
        <taxon>Micromonosporaceae</taxon>
        <taxon>Micromonospora</taxon>
    </lineage>
</organism>
<protein>
    <submittedName>
        <fullName evidence="1">Uncharacterized protein</fullName>
    </submittedName>
</protein>
<keyword evidence="2" id="KW-1185">Reference proteome</keyword>
<comment type="caution">
    <text evidence="1">The sequence shown here is derived from an EMBL/GenBank/DDBJ whole genome shotgun (WGS) entry which is preliminary data.</text>
</comment>